<organism evidence="2 3">
    <name type="scientific">Mesorhabditis belari</name>
    <dbReference type="NCBI Taxonomy" id="2138241"/>
    <lineage>
        <taxon>Eukaryota</taxon>
        <taxon>Metazoa</taxon>
        <taxon>Ecdysozoa</taxon>
        <taxon>Nematoda</taxon>
        <taxon>Chromadorea</taxon>
        <taxon>Rhabditida</taxon>
        <taxon>Rhabditina</taxon>
        <taxon>Rhabditomorpha</taxon>
        <taxon>Rhabditoidea</taxon>
        <taxon>Rhabditidae</taxon>
        <taxon>Mesorhabditinae</taxon>
        <taxon>Mesorhabditis</taxon>
    </lineage>
</organism>
<dbReference type="InterPro" id="IPR029071">
    <property type="entry name" value="Ubiquitin-like_domsf"/>
</dbReference>
<feature type="compositionally biased region" description="Basic and acidic residues" evidence="1">
    <location>
        <begin position="128"/>
        <end position="137"/>
    </location>
</feature>
<evidence type="ECO:0000256" key="1">
    <source>
        <dbReference type="SAM" id="MobiDB-lite"/>
    </source>
</evidence>
<name>A0AAF3J9X1_9BILA</name>
<feature type="region of interest" description="Disordered" evidence="1">
    <location>
        <begin position="81"/>
        <end position="238"/>
    </location>
</feature>
<evidence type="ECO:0000313" key="3">
    <source>
        <dbReference type="WBParaSite" id="MBELARI_LOCUS5500"/>
    </source>
</evidence>
<accession>A0AAF3J9X1</accession>
<reference evidence="3" key="1">
    <citation type="submission" date="2024-02" db="UniProtKB">
        <authorList>
            <consortium name="WormBaseParasite"/>
        </authorList>
    </citation>
    <scope>IDENTIFICATION</scope>
</reference>
<dbReference type="SUPFAM" id="SSF54236">
    <property type="entry name" value="Ubiquitin-like"/>
    <property type="match status" value="1"/>
</dbReference>
<proteinExistence type="predicted"/>
<keyword evidence="2" id="KW-1185">Reference proteome</keyword>
<dbReference type="WBParaSite" id="MBELARI_LOCUS5500">
    <property type="protein sequence ID" value="MBELARI_LOCUS5500"/>
    <property type="gene ID" value="MBELARI_LOCUS5500"/>
</dbReference>
<sequence>MKLHLLDAKSGATKDIQLSQDAVFSDLQKAVSENFQISTFVLVFGGTYLNHQGSTTLEQMGIVSGDKLHIYPGAVEESRATHASLALPPEPRPTRECSSAELPPDAPTLPLLPEQAHREPPPPTGVHPDTEFYRLGDDPNDPLATRHGHRAPNFPAPNPLNPFGHGPLGPLGQPGGPLGPASHGFDPFDPRSSEIMPGRPQYDPTQPRILPFNPTDEGPSRTDRTGSFGRRHGGNDYI</sequence>
<protein>
    <submittedName>
        <fullName evidence="3">Ubiquitin-like domain-containing protein</fullName>
    </submittedName>
</protein>
<evidence type="ECO:0000313" key="2">
    <source>
        <dbReference type="Proteomes" id="UP000887575"/>
    </source>
</evidence>
<dbReference type="AlphaFoldDB" id="A0AAF3J9X1"/>
<dbReference type="Proteomes" id="UP000887575">
    <property type="component" value="Unassembled WGS sequence"/>
</dbReference>
<feature type="compositionally biased region" description="Gly residues" evidence="1">
    <location>
        <begin position="166"/>
        <end position="178"/>
    </location>
</feature>